<dbReference type="AlphaFoldDB" id="A0AAV4XHJ5"/>
<dbReference type="Proteomes" id="UP001054945">
    <property type="component" value="Unassembled WGS sequence"/>
</dbReference>
<evidence type="ECO:0000259" key="1">
    <source>
        <dbReference type="Pfam" id="PF00169"/>
    </source>
</evidence>
<dbReference type="InterPro" id="IPR011993">
    <property type="entry name" value="PH-like_dom_sf"/>
</dbReference>
<dbReference type="Pfam" id="PF00169">
    <property type="entry name" value="PH"/>
    <property type="match status" value="1"/>
</dbReference>
<keyword evidence="3" id="KW-1185">Reference proteome</keyword>
<dbReference type="Gene3D" id="2.30.29.30">
    <property type="entry name" value="Pleckstrin-homology domain (PH domain)/Phosphotyrosine-binding domain (PTB)"/>
    <property type="match status" value="1"/>
</dbReference>
<gene>
    <name evidence="2" type="primary">AVEN_84993_1</name>
    <name evidence="2" type="ORF">CEXT_185821</name>
</gene>
<name>A0AAV4XHJ5_CAEEX</name>
<protein>
    <submittedName>
        <fullName evidence="2">PH domain-containing protein</fullName>
    </submittedName>
</protein>
<dbReference type="SUPFAM" id="SSF50729">
    <property type="entry name" value="PH domain-like"/>
    <property type="match status" value="1"/>
</dbReference>
<evidence type="ECO:0000313" key="3">
    <source>
        <dbReference type="Proteomes" id="UP001054945"/>
    </source>
</evidence>
<dbReference type="InterPro" id="IPR001849">
    <property type="entry name" value="PH_domain"/>
</dbReference>
<feature type="domain" description="PH" evidence="1">
    <location>
        <begin position="19"/>
        <end position="85"/>
    </location>
</feature>
<dbReference type="EMBL" id="BPLR01017810">
    <property type="protein sequence ID" value="GIY94641.1"/>
    <property type="molecule type" value="Genomic_DNA"/>
</dbReference>
<organism evidence="2 3">
    <name type="scientific">Caerostris extrusa</name>
    <name type="common">Bark spider</name>
    <name type="synonym">Caerostris bankana</name>
    <dbReference type="NCBI Taxonomy" id="172846"/>
    <lineage>
        <taxon>Eukaryota</taxon>
        <taxon>Metazoa</taxon>
        <taxon>Ecdysozoa</taxon>
        <taxon>Arthropoda</taxon>
        <taxon>Chelicerata</taxon>
        <taxon>Arachnida</taxon>
        <taxon>Araneae</taxon>
        <taxon>Araneomorphae</taxon>
        <taxon>Entelegynae</taxon>
        <taxon>Araneoidea</taxon>
        <taxon>Araneidae</taxon>
        <taxon>Caerostris</taxon>
    </lineage>
</organism>
<reference evidence="2 3" key="1">
    <citation type="submission" date="2021-06" db="EMBL/GenBank/DDBJ databases">
        <title>Caerostris extrusa draft genome.</title>
        <authorList>
            <person name="Kono N."/>
            <person name="Arakawa K."/>
        </authorList>
    </citation>
    <scope>NUCLEOTIDE SEQUENCE [LARGE SCALE GENOMIC DNA]</scope>
</reference>
<sequence length="90" mass="10427">MSSKIFQMFSKKFENTLSRLKGRKRLWFVLDESKCRLLYYKSEIEARSKDPLGAIEIRGSAISLALEEDNQFVVHSNGESTLLLQKIMNL</sequence>
<evidence type="ECO:0000313" key="2">
    <source>
        <dbReference type="EMBL" id="GIY94641.1"/>
    </source>
</evidence>
<comment type="caution">
    <text evidence="2">The sequence shown here is derived from an EMBL/GenBank/DDBJ whole genome shotgun (WGS) entry which is preliminary data.</text>
</comment>
<proteinExistence type="predicted"/>
<accession>A0AAV4XHJ5</accession>